<feature type="region of interest" description="Disordered" evidence="1">
    <location>
        <begin position="596"/>
        <end position="636"/>
    </location>
</feature>
<accession>A0A0N0P6B3</accession>
<proteinExistence type="predicted"/>
<reference evidence="2 3" key="1">
    <citation type="journal article" date="2015" name="PLoS Pathog.">
        <title>Leptomonas seymouri: Adaptations to the Dixenous Life Cycle Analyzed by Genome Sequencing, Transcriptome Profiling and Co-infection with Leishmania donovani.</title>
        <authorList>
            <person name="Kraeva N."/>
            <person name="Butenko A."/>
            <person name="Hlavacova J."/>
            <person name="Kostygov A."/>
            <person name="Myskova J."/>
            <person name="Grybchuk D."/>
            <person name="Lestinova T."/>
            <person name="Votypka J."/>
            <person name="Volf P."/>
            <person name="Opperdoes F."/>
            <person name="Flegontov P."/>
            <person name="Lukes J."/>
            <person name="Yurchenko V."/>
        </authorList>
    </citation>
    <scope>NUCLEOTIDE SEQUENCE [LARGE SCALE GENOMIC DNA]</scope>
    <source>
        <strain evidence="2 3">ATCC 30220</strain>
    </source>
</reference>
<gene>
    <name evidence="2" type="ORF">ABL78_3467</name>
</gene>
<dbReference type="VEuPathDB" id="TriTrypDB:Lsey_0088_0040"/>
<feature type="compositionally biased region" description="Low complexity" evidence="1">
    <location>
        <begin position="614"/>
        <end position="633"/>
    </location>
</feature>
<dbReference type="Proteomes" id="UP000038009">
    <property type="component" value="Unassembled WGS sequence"/>
</dbReference>
<dbReference type="AlphaFoldDB" id="A0A0N0P6B3"/>
<name>A0A0N0P6B3_LEPSE</name>
<organism evidence="2 3">
    <name type="scientific">Leptomonas seymouri</name>
    <dbReference type="NCBI Taxonomy" id="5684"/>
    <lineage>
        <taxon>Eukaryota</taxon>
        <taxon>Discoba</taxon>
        <taxon>Euglenozoa</taxon>
        <taxon>Kinetoplastea</taxon>
        <taxon>Metakinetoplastina</taxon>
        <taxon>Trypanosomatida</taxon>
        <taxon>Trypanosomatidae</taxon>
        <taxon>Leishmaniinae</taxon>
        <taxon>Leptomonas</taxon>
    </lineage>
</organism>
<evidence type="ECO:0000313" key="2">
    <source>
        <dbReference type="EMBL" id="KPI87436.1"/>
    </source>
</evidence>
<evidence type="ECO:0000313" key="3">
    <source>
        <dbReference type="Proteomes" id="UP000038009"/>
    </source>
</evidence>
<feature type="compositionally biased region" description="Basic and acidic residues" evidence="1">
    <location>
        <begin position="596"/>
        <end position="608"/>
    </location>
</feature>
<dbReference type="EMBL" id="LJSK01000088">
    <property type="protein sequence ID" value="KPI87436.1"/>
    <property type="molecule type" value="Genomic_DNA"/>
</dbReference>
<protein>
    <submittedName>
        <fullName evidence="2">Uncharacterized protein</fullName>
    </submittedName>
</protein>
<dbReference type="OMA" id="TYSMPID"/>
<sequence>MANHHHRLLECAGERAAWQISNGANTSAGSGSGAANGLFHTTLICLERNIVRNTLADTPSGYTQDPRVAPKIMVQYNSVSRIGAAAVEAMEREKELLEREELAYRGYTTLRIQELKRVVMEQGSMPADLTSAVEGLTADLADLIKMVGQEVEMPMSKERILLLKWQQRQQRLQDREDAFRVAPRSNPGYRVVQQADGTEVLERPGRDTPQMNLPATDEAYLSQPVEMEELPASVLVLERTVATIADVNHVRYLIALALRRLSRFEEAEKMLYDILEADVTNVDAIESLLEMDLGVEGWEPRIRVLLDFLVIEYDKAVLEGRLQLPYASGAGSTDTSNIIGEEKLANEVKAAAAAATAEPLIGSTNDAHDGLPSAASHDPAGTATITASSMLPTPTSALTPSQTAVSYATVPQAAPIEVALALLSDIIVEAAARKCATDGEGATSRFFIESLGPIVRVLGRDYAPSLLESLFQAVDEQHFIARFDSDDVSPAARTFALHLVVAFLKALTARRIHEMLPHPVRFEFFTLSKLHAALRRCGRLHESYSFCEKMMKLYRAHSSVHRARMRRNSAVALSWSASSFGEAATQRPEQRCVLPDKKQASEEVEHSAEALTIHAPPTHSPSSTSPSASSPSPLKCRDQLEGKFESAAAPTDNTAVNSAMEAALDGFAEPPDVLDDQDSDYREAFFQYVNDRARDSSSLGRCLCLEAMQEFPSSAAPWETLALLLHRENPKKNLLDAIIAARHAMLLEPLRLSAIVTLANLYKAAHRYELHERMLDRYRLLVYMSEEGASVEDMMATAAEVEALDRSTPEVQDLVKETSLGMSEYIFRMEQAMTYSMPIDKETRHFQEAPVRLFSQQADMRPPELGVHESEPEDGLWIGVAGRSLT</sequence>
<comment type="caution">
    <text evidence="2">The sequence shown here is derived from an EMBL/GenBank/DDBJ whole genome shotgun (WGS) entry which is preliminary data.</text>
</comment>
<keyword evidence="3" id="KW-1185">Reference proteome</keyword>
<dbReference type="OrthoDB" id="272606at2759"/>
<evidence type="ECO:0000256" key="1">
    <source>
        <dbReference type="SAM" id="MobiDB-lite"/>
    </source>
</evidence>